<dbReference type="EMBL" id="CP097121">
    <property type="protein sequence ID" value="USS90291.1"/>
    <property type="molecule type" value="Genomic_DNA"/>
</dbReference>
<organism evidence="2 3">
    <name type="scientific">Fructilactobacillus carniphilus</name>
    <dbReference type="NCBI Taxonomy" id="2940297"/>
    <lineage>
        <taxon>Bacteria</taxon>
        <taxon>Bacillati</taxon>
        <taxon>Bacillota</taxon>
        <taxon>Bacilli</taxon>
        <taxon>Lactobacillales</taxon>
        <taxon>Lactobacillaceae</taxon>
        <taxon>Fructilactobacillus</taxon>
    </lineage>
</organism>
<feature type="transmembrane region" description="Helical" evidence="1">
    <location>
        <begin position="82"/>
        <end position="105"/>
    </location>
</feature>
<reference evidence="2" key="1">
    <citation type="submission" date="2022-05" db="EMBL/GenBank/DDBJ databases">
        <authorList>
            <person name="Oliphant S.A."/>
            <person name="Watson-Haigh N.S."/>
            <person name="Sumby K.M."/>
            <person name="Gardner J.M."/>
            <person name="Jiranek V."/>
        </authorList>
    </citation>
    <scope>NUCLEOTIDE SEQUENCE</scope>
    <source>
        <strain evidence="2">KI4_A6</strain>
    </source>
</reference>
<protein>
    <submittedName>
        <fullName evidence="2">Uncharacterized protein</fullName>
    </submittedName>
</protein>
<evidence type="ECO:0000313" key="3">
    <source>
        <dbReference type="Proteomes" id="UP001056164"/>
    </source>
</evidence>
<dbReference type="RefSeq" id="WP_252794752.1">
    <property type="nucleotide sequence ID" value="NZ_CP097121.1"/>
</dbReference>
<keyword evidence="1" id="KW-1133">Transmembrane helix</keyword>
<feature type="transmembrane region" description="Helical" evidence="1">
    <location>
        <begin position="49"/>
        <end position="70"/>
    </location>
</feature>
<accession>A0ABY5BUW3</accession>
<evidence type="ECO:0000256" key="1">
    <source>
        <dbReference type="SAM" id="Phobius"/>
    </source>
</evidence>
<keyword evidence="3" id="KW-1185">Reference proteome</keyword>
<proteinExistence type="predicted"/>
<evidence type="ECO:0000313" key="2">
    <source>
        <dbReference type="EMBL" id="USS90291.1"/>
    </source>
</evidence>
<keyword evidence="1" id="KW-0472">Membrane</keyword>
<sequence length="128" mass="14920">MTKSIFSATFAESKNLLNDYFYKNNKANQANTHRRFNYNHTKILVAETAATIFFVLFFFILPCWVVSYLCTKEAIEKGIPNFFPFFIFKGGLFLLLIFGIVSLIAPNYLKVFWSKFDLSFIRRSLAIN</sequence>
<name>A0ABY5BUW3_9LACO</name>
<gene>
    <name evidence="2" type="ORF">M3M37_05460</name>
</gene>
<dbReference type="Proteomes" id="UP001056164">
    <property type="component" value="Chromosome"/>
</dbReference>
<keyword evidence="1" id="KW-0812">Transmembrane</keyword>